<dbReference type="EMBL" id="HBEL01043163">
    <property type="protein sequence ID" value="CAD8423959.1"/>
    <property type="molecule type" value="Transcribed_RNA"/>
</dbReference>
<evidence type="ECO:0000256" key="1">
    <source>
        <dbReference type="ARBA" id="ARBA00008455"/>
    </source>
</evidence>
<feature type="domain" description="Peptidase C1A papain C-terminal" evidence="3">
    <location>
        <begin position="4"/>
        <end position="185"/>
    </location>
</feature>
<dbReference type="Pfam" id="PF00112">
    <property type="entry name" value="Peptidase_C1"/>
    <property type="match status" value="1"/>
</dbReference>
<dbReference type="SUPFAM" id="SSF54001">
    <property type="entry name" value="Cysteine proteinases"/>
    <property type="match status" value="1"/>
</dbReference>
<evidence type="ECO:0000256" key="2">
    <source>
        <dbReference type="ARBA" id="ARBA00023145"/>
    </source>
</evidence>
<dbReference type="SMART" id="SM00645">
    <property type="entry name" value="Pept_C1"/>
    <property type="match status" value="1"/>
</dbReference>
<dbReference type="GO" id="GO:0006508">
    <property type="term" value="P:proteolysis"/>
    <property type="evidence" value="ECO:0007669"/>
    <property type="project" value="InterPro"/>
</dbReference>
<name>A0A7S0CHS0_9STRA</name>
<organism evidence="4">
    <name type="scientific">Proboscia inermis</name>
    <dbReference type="NCBI Taxonomy" id="420281"/>
    <lineage>
        <taxon>Eukaryota</taxon>
        <taxon>Sar</taxon>
        <taxon>Stramenopiles</taxon>
        <taxon>Ochrophyta</taxon>
        <taxon>Bacillariophyta</taxon>
        <taxon>Coscinodiscophyceae</taxon>
        <taxon>Rhizosoleniophycidae</taxon>
        <taxon>Rhizosoleniales</taxon>
        <taxon>Rhizosoleniaceae</taxon>
        <taxon>Proboscia</taxon>
    </lineage>
</organism>
<dbReference type="GO" id="GO:0008234">
    <property type="term" value="F:cysteine-type peptidase activity"/>
    <property type="evidence" value="ECO:0007669"/>
    <property type="project" value="InterPro"/>
</dbReference>
<dbReference type="PROSITE" id="PS00640">
    <property type="entry name" value="THIOL_PROTEASE_ASN"/>
    <property type="match status" value="1"/>
</dbReference>
<sequence>MAGSCHGGSASGAYEFIKSSGSIPYDTCQPYTACSSESKEGFCKHYDTKCTPQNTCKTCNTFSSNGGFCSEINQYPNATVSEYGMIRKDAHAIKAEIFARGPVAAAVDASPIVDYTGGIIGDHQLRDKMTNHIVSIVGWGFDEETGNQHWIVRNSWGQYWGEMGYFRVEMGYNALGLESDVVWATLGDFTLRNYPCGESGTFCSAESHSFQDPSKDIEAVKRRLVEARR</sequence>
<dbReference type="Gene3D" id="3.90.70.10">
    <property type="entry name" value="Cysteine proteinases"/>
    <property type="match status" value="1"/>
</dbReference>
<dbReference type="InterPro" id="IPR013128">
    <property type="entry name" value="Peptidase_C1A"/>
</dbReference>
<dbReference type="PANTHER" id="PTHR12411">
    <property type="entry name" value="CYSTEINE PROTEASE FAMILY C1-RELATED"/>
    <property type="match status" value="1"/>
</dbReference>
<keyword evidence="2" id="KW-0865">Zymogen</keyword>
<protein>
    <recommendedName>
        <fullName evidence="3">Peptidase C1A papain C-terminal domain-containing protein</fullName>
    </recommendedName>
</protein>
<reference evidence="4" key="1">
    <citation type="submission" date="2021-01" db="EMBL/GenBank/DDBJ databases">
        <authorList>
            <person name="Corre E."/>
            <person name="Pelletier E."/>
            <person name="Niang G."/>
            <person name="Scheremetjew M."/>
            <person name="Finn R."/>
            <person name="Kale V."/>
            <person name="Holt S."/>
            <person name="Cochrane G."/>
            <person name="Meng A."/>
            <person name="Brown T."/>
            <person name="Cohen L."/>
        </authorList>
    </citation>
    <scope>NUCLEOTIDE SEQUENCE</scope>
    <source>
        <strain evidence="4">CCAP1064/1</strain>
    </source>
</reference>
<proteinExistence type="inferred from homology"/>
<dbReference type="InterPro" id="IPR000668">
    <property type="entry name" value="Peptidase_C1A_C"/>
</dbReference>
<evidence type="ECO:0000259" key="3">
    <source>
        <dbReference type="SMART" id="SM00645"/>
    </source>
</evidence>
<dbReference type="AlphaFoldDB" id="A0A7S0CHS0"/>
<comment type="similarity">
    <text evidence="1">Belongs to the peptidase C1 family.</text>
</comment>
<dbReference type="InterPro" id="IPR038765">
    <property type="entry name" value="Papain-like_cys_pep_sf"/>
</dbReference>
<dbReference type="InterPro" id="IPR025661">
    <property type="entry name" value="Pept_asp_AS"/>
</dbReference>
<evidence type="ECO:0000313" key="4">
    <source>
        <dbReference type="EMBL" id="CAD8423959.1"/>
    </source>
</evidence>
<gene>
    <name evidence="4" type="ORF">PINE0816_LOCUS20118</name>
</gene>
<accession>A0A7S0CHS0</accession>